<evidence type="ECO:0000313" key="2">
    <source>
        <dbReference type="EMBL" id="MFD0797870.1"/>
    </source>
</evidence>
<evidence type="ECO:0000313" key="3">
    <source>
        <dbReference type="Proteomes" id="UP001597012"/>
    </source>
</evidence>
<evidence type="ECO:0000259" key="1">
    <source>
        <dbReference type="Pfam" id="PF13521"/>
    </source>
</evidence>
<dbReference type="InterPro" id="IPR038727">
    <property type="entry name" value="NadR/Ttd14_AAA_dom"/>
</dbReference>
<dbReference type="Gene3D" id="3.40.50.300">
    <property type="entry name" value="P-loop containing nucleotide triphosphate hydrolases"/>
    <property type="match status" value="1"/>
</dbReference>
<organism evidence="2 3">
    <name type="scientific">Maribacter chungangensis</name>
    <dbReference type="NCBI Taxonomy" id="1069117"/>
    <lineage>
        <taxon>Bacteria</taxon>
        <taxon>Pseudomonadati</taxon>
        <taxon>Bacteroidota</taxon>
        <taxon>Flavobacteriia</taxon>
        <taxon>Flavobacteriales</taxon>
        <taxon>Flavobacteriaceae</taxon>
        <taxon>Maribacter</taxon>
    </lineage>
</organism>
<protein>
    <submittedName>
        <fullName evidence="2">AAA family ATPase</fullName>
    </submittedName>
</protein>
<dbReference type="EMBL" id="JBHTHY010000006">
    <property type="protein sequence ID" value="MFD0797870.1"/>
    <property type="molecule type" value="Genomic_DNA"/>
</dbReference>
<gene>
    <name evidence="2" type="ORF">ACFQZJ_10385</name>
</gene>
<proteinExistence type="predicted"/>
<dbReference type="Proteomes" id="UP001597012">
    <property type="component" value="Unassembled WGS sequence"/>
</dbReference>
<dbReference type="SUPFAM" id="SSF52540">
    <property type="entry name" value="P-loop containing nucleoside triphosphate hydrolases"/>
    <property type="match status" value="1"/>
</dbReference>
<feature type="domain" description="NadR/Ttd14 AAA" evidence="1">
    <location>
        <begin position="5"/>
        <end position="176"/>
    </location>
</feature>
<name>A0ABW3B405_9FLAO</name>
<dbReference type="InterPro" id="IPR027417">
    <property type="entry name" value="P-loop_NTPase"/>
</dbReference>
<comment type="caution">
    <text evidence="2">The sequence shown here is derived from an EMBL/GenBank/DDBJ whole genome shotgun (WGS) entry which is preliminary data.</text>
</comment>
<keyword evidence="3" id="KW-1185">Reference proteome</keyword>
<dbReference type="Pfam" id="PF13521">
    <property type="entry name" value="AAA_28"/>
    <property type="match status" value="1"/>
</dbReference>
<accession>A0ABW3B405</accession>
<sequence length="185" mass="21297">MSVKRIVITGAPGTGKTSIIKTLETSGFYCFHEFIRSMTLDAKNEMHPDNVGTNPIAFVSDSKKFNLQLLEGRQKQYEAAEDQNEALFFYDRGMPDVIAYMDYFDQTYGEDFFNVCKKHSYDAVFLLPPWKSIYVQDNERLETFAQATEIHEHLKHTYTALGYDVKEVPFGTVPQRIAFITNHVN</sequence>
<dbReference type="RefSeq" id="WP_379934384.1">
    <property type="nucleotide sequence ID" value="NZ_JBHTHY010000006.1"/>
</dbReference>
<reference evidence="3" key="1">
    <citation type="journal article" date="2019" name="Int. J. Syst. Evol. Microbiol.">
        <title>The Global Catalogue of Microorganisms (GCM) 10K type strain sequencing project: providing services to taxonomists for standard genome sequencing and annotation.</title>
        <authorList>
            <consortium name="The Broad Institute Genomics Platform"/>
            <consortium name="The Broad Institute Genome Sequencing Center for Infectious Disease"/>
            <person name="Wu L."/>
            <person name="Ma J."/>
        </authorList>
    </citation>
    <scope>NUCLEOTIDE SEQUENCE [LARGE SCALE GENOMIC DNA]</scope>
    <source>
        <strain evidence="3">CCUG 61948</strain>
    </source>
</reference>